<evidence type="ECO:0008006" key="3">
    <source>
        <dbReference type="Google" id="ProtNLM"/>
    </source>
</evidence>
<dbReference type="Proteomes" id="UP000032683">
    <property type="component" value="Unassembled WGS sequence"/>
</dbReference>
<sequence length="103" mass="10864">MSEHTIKTSDGRTITYRERGPGDVLALLEFGPDSPSPAWVEYALMVCSVEAIDGVPAMRPKSRVQLEQLANQIGNTGITALSDVLFGADGADIAAAESTTAKN</sequence>
<accession>A0A0D6QC96</accession>
<evidence type="ECO:0000313" key="1">
    <source>
        <dbReference type="EMBL" id="GAO00437.1"/>
    </source>
</evidence>
<name>A0A0D6QC96_KOMXY</name>
<dbReference type="RefSeq" id="WP_048856763.1">
    <property type="nucleotide sequence ID" value="NZ_BANJ01000048.1"/>
</dbReference>
<reference evidence="1 2" key="1">
    <citation type="submission" date="2012-11" db="EMBL/GenBank/DDBJ databases">
        <title>Whole genome sequence of Gluconacetobacter xylinus NBRC 13693.</title>
        <authorList>
            <person name="Azuma Y."/>
            <person name="Higashiura N."/>
            <person name="Hirakawa H."/>
            <person name="Matsushita K."/>
        </authorList>
    </citation>
    <scope>NUCLEOTIDE SEQUENCE [LARGE SCALE GENOMIC DNA]</scope>
    <source>
        <strain evidence="1 2">NBRC 13693</strain>
    </source>
</reference>
<evidence type="ECO:0000313" key="2">
    <source>
        <dbReference type="Proteomes" id="UP000032683"/>
    </source>
</evidence>
<proteinExistence type="predicted"/>
<comment type="caution">
    <text evidence="1">The sequence shown here is derived from an EMBL/GenBank/DDBJ whole genome shotgun (WGS) entry which is preliminary data.</text>
</comment>
<protein>
    <recommendedName>
        <fullName evidence="3">Phage protein</fullName>
    </recommendedName>
</protein>
<dbReference type="EMBL" id="BANJ01000048">
    <property type="protein sequence ID" value="GAO00437.1"/>
    <property type="molecule type" value="Genomic_DNA"/>
</dbReference>
<gene>
    <name evidence="1" type="ORF">Gxy13693_048_007</name>
</gene>
<dbReference type="AlphaFoldDB" id="A0A0D6QC96"/>
<organism evidence="1 2">
    <name type="scientific">Komagataeibacter xylinus NBRC 13693</name>
    <dbReference type="NCBI Taxonomy" id="1234668"/>
    <lineage>
        <taxon>Bacteria</taxon>
        <taxon>Pseudomonadati</taxon>
        <taxon>Pseudomonadota</taxon>
        <taxon>Alphaproteobacteria</taxon>
        <taxon>Acetobacterales</taxon>
        <taxon>Acetobacteraceae</taxon>
        <taxon>Komagataeibacter</taxon>
    </lineage>
</organism>